<dbReference type="PANTHER" id="PTHR47958">
    <property type="entry name" value="ATP-DEPENDENT RNA HELICASE DBP3"/>
    <property type="match status" value="1"/>
</dbReference>
<dbReference type="GO" id="GO:0003724">
    <property type="term" value="F:RNA helicase activity"/>
    <property type="evidence" value="ECO:0007669"/>
    <property type="project" value="UniProtKB-EC"/>
</dbReference>
<sequence>MWLTGIAGSIFGIYLSSPHRAFWSPETEEVKEVPKEPEPVVDIKELRRKKLQAWRESHNLPEPVKQPPKSADFDSEDQKPVDSQIEPETVQEETIFEPNPPKEAENEEIDPLDAYMESLKNDLWNNGLVKGADGVVSNIRTEKSRKWRKDKGELMENSEHEIEYTNPEGGDDLEETIRRFSMKKEKVIQIDHTSVEYQPFRKCFYTPIPEIANMSSEEVQIVRRQLDNIKVKGKKAPRPVKTWAQTGLHLKTIDTLKRCGFNTPTPIQAQAVVTILSGLNLIGIAKTGSGKTLAYGLPLIRHVADQDVLQPGDGPIAIIMTPTRELCYQVTNEIRKFARLFGLKVVCIHGGSPISEHIAELKKGAEIIVCTPGRMIDMLAANNGRVTNLRRVTFIAIDEADRMFDMGFEPQVMRIFDNSRPDRQAVLFSATFPRQMEALARRILGQPIEIQVGGKNIVCSDVEQHVFVIQENQKFLKLLELLGIYGEKGSSLVFVDTQEHADDLLKGLLRHSYPCMALHGGIDQYDRDSIFNDFKNGDIRLLVSTSLAARGLDVRDLYLVVNYDCPNHYEDYVHRCGRTGRAGNKGNAFTFICPGQEKYAIHLMDALKSSDRPVPQQLEAMADSYLSKLNEQGKSHNRFNGFGGHGFSFNKSESVNYQNEQRTAFGFISDMIDDGDADENSVEIESNIERIFHGDCDKMTLSLLGASARKEANRTKLEKARLLAYEESQAADGVQSSGETILDMRSRAVELAEKLHERVGYTPSPTLYAEEVEKYTRYACDLEINDFPRQARWKITSREVLSQIEECSYGATVGVGGVVVERGKKPPLGERKLHISIAATSQGALDRAKNEIVRIIKEELVEIQGSSRYQEFGRYVV</sequence>
<evidence type="ECO:0000313" key="12">
    <source>
        <dbReference type="Proteomes" id="UP000515154"/>
    </source>
</evidence>
<proteinExistence type="predicted"/>
<evidence type="ECO:0000256" key="4">
    <source>
        <dbReference type="ARBA" id="ARBA00022806"/>
    </source>
</evidence>
<feature type="region of interest" description="Disordered" evidence="8">
    <location>
        <begin position="54"/>
        <end position="93"/>
    </location>
</feature>
<evidence type="ECO:0000259" key="11">
    <source>
        <dbReference type="PROSITE" id="PS51195"/>
    </source>
</evidence>
<dbReference type="FunFam" id="3.40.50.300:FF:000079">
    <property type="entry name" value="probable ATP-dependent RNA helicase DDX17"/>
    <property type="match status" value="1"/>
</dbReference>
<evidence type="ECO:0000259" key="10">
    <source>
        <dbReference type="PROSITE" id="PS51194"/>
    </source>
</evidence>
<evidence type="ECO:0000259" key="9">
    <source>
        <dbReference type="PROSITE" id="PS51192"/>
    </source>
</evidence>
<dbReference type="PROSITE" id="PS51195">
    <property type="entry name" value="Q_MOTIF"/>
    <property type="match status" value="1"/>
</dbReference>
<feature type="domain" description="DEAD-box RNA helicase Q" evidence="11">
    <location>
        <begin position="241"/>
        <end position="269"/>
    </location>
</feature>
<evidence type="ECO:0000256" key="1">
    <source>
        <dbReference type="ARBA" id="ARBA00012552"/>
    </source>
</evidence>
<feature type="domain" description="Helicase C-terminal" evidence="10">
    <location>
        <begin position="461"/>
        <end position="622"/>
    </location>
</feature>
<keyword evidence="5" id="KW-0067">ATP-binding</keyword>
<dbReference type="InterPro" id="IPR014014">
    <property type="entry name" value="RNA_helicase_DEAD_Q_motif"/>
</dbReference>
<dbReference type="Pfam" id="PF00271">
    <property type="entry name" value="Helicase_C"/>
    <property type="match status" value="1"/>
</dbReference>
<keyword evidence="3" id="KW-0378">Hydrolase</keyword>
<gene>
    <name evidence="13" type="primary">LOC115227911</name>
</gene>
<dbReference type="InterPro" id="IPR027417">
    <property type="entry name" value="P-loop_NTPase"/>
</dbReference>
<keyword evidence="4 13" id="KW-0347">Helicase</keyword>
<evidence type="ECO:0000256" key="6">
    <source>
        <dbReference type="ARBA" id="ARBA00047984"/>
    </source>
</evidence>
<feature type="short sequence motif" description="Q motif" evidence="7">
    <location>
        <begin position="241"/>
        <end position="269"/>
    </location>
</feature>
<protein>
    <recommendedName>
        <fullName evidence="1">RNA helicase</fullName>
        <ecNumber evidence="1">3.6.4.13</ecNumber>
    </recommendedName>
</protein>
<name>A0A6P7U0H6_9MOLL</name>
<dbReference type="InterPro" id="IPR014001">
    <property type="entry name" value="Helicase_ATP-bd"/>
</dbReference>
<dbReference type="SMART" id="SM00487">
    <property type="entry name" value="DEXDc"/>
    <property type="match status" value="1"/>
</dbReference>
<comment type="catalytic activity">
    <reaction evidence="6">
        <text>ATP + H2O = ADP + phosphate + H(+)</text>
        <dbReference type="Rhea" id="RHEA:13065"/>
        <dbReference type="ChEBI" id="CHEBI:15377"/>
        <dbReference type="ChEBI" id="CHEBI:15378"/>
        <dbReference type="ChEBI" id="CHEBI:30616"/>
        <dbReference type="ChEBI" id="CHEBI:43474"/>
        <dbReference type="ChEBI" id="CHEBI:456216"/>
        <dbReference type="EC" id="3.6.4.13"/>
    </reaction>
</comment>
<dbReference type="GO" id="GO:0016787">
    <property type="term" value="F:hydrolase activity"/>
    <property type="evidence" value="ECO:0007669"/>
    <property type="project" value="UniProtKB-KW"/>
</dbReference>
<feature type="domain" description="Helicase ATP-binding" evidence="9">
    <location>
        <begin position="272"/>
        <end position="450"/>
    </location>
</feature>
<accession>A0A6P7U0H6</accession>
<evidence type="ECO:0000256" key="5">
    <source>
        <dbReference type="ARBA" id="ARBA00022840"/>
    </source>
</evidence>
<dbReference type="KEGG" id="osn:115227911"/>
<organism evidence="12 13">
    <name type="scientific">Octopus sinensis</name>
    <name type="common">East Asian common octopus</name>
    <dbReference type="NCBI Taxonomy" id="2607531"/>
    <lineage>
        <taxon>Eukaryota</taxon>
        <taxon>Metazoa</taxon>
        <taxon>Spiralia</taxon>
        <taxon>Lophotrochozoa</taxon>
        <taxon>Mollusca</taxon>
        <taxon>Cephalopoda</taxon>
        <taxon>Coleoidea</taxon>
        <taxon>Octopodiformes</taxon>
        <taxon>Octopoda</taxon>
        <taxon>Incirrata</taxon>
        <taxon>Octopodidae</taxon>
        <taxon>Octopus</taxon>
    </lineage>
</organism>
<dbReference type="AlphaFoldDB" id="A0A6P7U0H6"/>
<dbReference type="CDD" id="cd18787">
    <property type="entry name" value="SF2_C_DEAD"/>
    <property type="match status" value="1"/>
</dbReference>
<dbReference type="EC" id="3.6.4.13" evidence="1"/>
<reference evidence="13" key="1">
    <citation type="submission" date="2025-08" db="UniProtKB">
        <authorList>
            <consortium name="RefSeq"/>
        </authorList>
    </citation>
    <scope>IDENTIFICATION</scope>
</reference>
<evidence type="ECO:0000313" key="13">
    <source>
        <dbReference type="RefSeq" id="XP_029654476.1"/>
    </source>
</evidence>
<dbReference type="RefSeq" id="XP_029654476.1">
    <property type="nucleotide sequence ID" value="XM_029798616.1"/>
</dbReference>
<dbReference type="Pfam" id="PF00270">
    <property type="entry name" value="DEAD"/>
    <property type="match status" value="1"/>
</dbReference>
<dbReference type="Proteomes" id="UP000515154">
    <property type="component" value="Unplaced"/>
</dbReference>
<keyword evidence="2" id="KW-0547">Nucleotide-binding</keyword>
<dbReference type="Gene3D" id="3.40.50.300">
    <property type="entry name" value="P-loop containing nucleotide triphosphate hydrolases"/>
    <property type="match status" value="2"/>
</dbReference>
<dbReference type="InterPro" id="IPR011545">
    <property type="entry name" value="DEAD/DEAH_box_helicase_dom"/>
</dbReference>
<dbReference type="GO" id="GO:0005524">
    <property type="term" value="F:ATP binding"/>
    <property type="evidence" value="ECO:0007669"/>
    <property type="project" value="UniProtKB-KW"/>
</dbReference>
<dbReference type="SMART" id="SM00490">
    <property type="entry name" value="HELICc"/>
    <property type="match status" value="1"/>
</dbReference>
<dbReference type="GO" id="GO:0003676">
    <property type="term" value="F:nucleic acid binding"/>
    <property type="evidence" value="ECO:0007669"/>
    <property type="project" value="InterPro"/>
</dbReference>
<evidence type="ECO:0000256" key="3">
    <source>
        <dbReference type="ARBA" id="ARBA00022801"/>
    </source>
</evidence>
<keyword evidence="12" id="KW-1185">Reference proteome</keyword>
<dbReference type="InterPro" id="IPR001650">
    <property type="entry name" value="Helicase_C-like"/>
</dbReference>
<dbReference type="PROSITE" id="PS51194">
    <property type="entry name" value="HELICASE_CTER"/>
    <property type="match status" value="1"/>
</dbReference>
<evidence type="ECO:0000256" key="8">
    <source>
        <dbReference type="SAM" id="MobiDB-lite"/>
    </source>
</evidence>
<dbReference type="CDD" id="cd17953">
    <property type="entry name" value="DEADc_DDX46"/>
    <property type="match status" value="1"/>
</dbReference>
<dbReference type="PROSITE" id="PS51192">
    <property type="entry name" value="HELICASE_ATP_BIND_1"/>
    <property type="match status" value="1"/>
</dbReference>
<evidence type="ECO:0000256" key="7">
    <source>
        <dbReference type="PROSITE-ProRule" id="PRU00552"/>
    </source>
</evidence>
<dbReference type="SUPFAM" id="SSF52540">
    <property type="entry name" value="P-loop containing nucleoside triphosphate hydrolases"/>
    <property type="match status" value="1"/>
</dbReference>
<evidence type="ECO:0000256" key="2">
    <source>
        <dbReference type="ARBA" id="ARBA00022741"/>
    </source>
</evidence>